<dbReference type="AlphaFoldDB" id="A0AAD4F8E8"/>
<protein>
    <submittedName>
        <fullName evidence="2">Uncharacterized protein</fullName>
    </submittedName>
</protein>
<sequence>MGERHQIFVVARVGKRYRTLAVIHHQYLYDCLALSACLLLISIFSDKANRRPLEMELGLAEEFYSDPNNTESDSTTSYASFRAKPVRFPFIGTCLVVGASTAGLDPDFPRASTVHFEPEDTGFAEGDNNTGITVLDITDLDNVRYCFVAWRRIGWRWDLDSDLAQLGPPPPLNTPWSGAEYGRHWQGFRDPGVSIDGKRDRLATKLAEFPLVNVTALADLWPWGMWVVDPSAPTDKTQDDTLKHTGGASLRDQALAKLVQSMLSTPQENMGLLDEPMRFPGFQGALRNQLFTVKDELFQSAAAPGLLRAAWAGETLLDWSRFDGLSPETMMAALQGPELNDARELILCPNWSNTTPLALAQAICSFPSPSRPLHLGGSRQS</sequence>
<keyword evidence="3" id="KW-1185">Reference proteome</keyword>
<gene>
    <name evidence="2" type="ORF">NEMBOFW57_003732</name>
</gene>
<evidence type="ECO:0000313" key="3">
    <source>
        <dbReference type="Proteomes" id="UP001197093"/>
    </source>
</evidence>
<proteinExistence type="predicted"/>
<dbReference type="EMBL" id="JAHCVI010000001">
    <property type="protein sequence ID" value="KAG7293677.1"/>
    <property type="molecule type" value="Genomic_DNA"/>
</dbReference>
<evidence type="ECO:0000256" key="1">
    <source>
        <dbReference type="SAM" id="Phobius"/>
    </source>
</evidence>
<organism evidence="2 3">
    <name type="scientific">Staphylotrichum longicolle</name>
    <dbReference type="NCBI Taxonomy" id="669026"/>
    <lineage>
        <taxon>Eukaryota</taxon>
        <taxon>Fungi</taxon>
        <taxon>Dikarya</taxon>
        <taxon>Ascomycota</taxon>
        <taxon>Pezizomycotina</taxon>
        <taxon>Sordariomycetes</taxon>
        <taxon>Sordariomycetidae</taxon>
        <taxon>Sordariales</taxon>
        <taxon>Chaetomiaceae</taxon>
        <taxon>Staphylotrichum</taxon>
    </lineage>
</organism>
<keyword evidence="1" id="KW-0472">Membrane</keyword>
<dbReference type="Proteomes" id="UP001197093">
    <property type="component" value="Unassembled WGS sequence"/>
</dbReference>
<name>A0AAD4F8E8_9PEZI</name>
<keyword evidence="1" id="KW-1133">Transmembrane helix</keyword>
<feature type="transmembrane region" description="Helical" evidence="1">
    <location>
        <begin position="27"/>
        <end position="45"/>
    </location>
</feature>
<comment type="caution">
    <text evidence="2">The sequence shown here is derived from an EMBL/GenBank/DDBJ whole genome shotgun (WGS) entry which is preliminary data.</text>
</comment>
<keyword evidence="1" id="KW-0812">Transmembrane</keyword>
<evidence type="ECO:0000313" key="2">
    <source>
        <dbReference type="EMBL" id="KAG7293677.1"/>
    </source>
</evidence>
<accession>A0AAD4F8E8</accession>
<reference evidence="2" key="1">
    <citation type="submission" date="2023-02" db="EMBL/GenBank/DDBJ databases">
        <authorList>
            <person name="Palmer J.M."/>
        </authorList>
    </citation>
    <scope>NUCLEOTIDE SEQUENCE</scope>
    <source>
        <strain evidence="2">FW57</strain>
    </source>
</reference>